<dbReference type="AlphaFoldDB" id="A0A6A1WBS1"/>
<evidence type="ECO:0000256" key="2">
    <source>
        <dbReference type="ARBA" id="ARBA00019694"/>
    </source>
</evidence>
<dbReference type="PANTHER" id="PTHR12433:SF11">
    <property type="entry name" value="MEDIATOR OF RNA POLYMERASE II TRANSCRIPTION SUBUNIT 25"/>
    <property type="match status" value="1"/>
</dbReference>
<reference evidence="4 5" key="1">
    <citation type="journal article" date="2019" name="Plant Biotechnol. J.">
        <title>The red bayberry genome and genetic basis of sex determination.</title>
        <authorList>
            <person name="Jia H.M."/>
            <person name="Jia H.J."/>
            <person name="Cai Q.L."/>
            <person name="Wang Y."/>
            <person name="Zhao H.B."/>
            <person name="Yang W.F."/>
            <person name="Wang G.Y."/>
            <person name="Li Y.H."/>
            <person name="Zhan D.L."/>
            <person name="Shen Y.T."/>
            <person name="Niu Q.F."/>
            <person name="Chang L."/>
            <person name="Qiu J."/>
            <person name="Zhao L."/>
            <person name="Xie H.B."/>
            <person name="Fu W.Y."/>
            <person name="Jin J."/>
            <person name="Li X.W."/>
            <person name="Jiao Y."/>
            <person name="Zhou C.C."/>
            <person name="Tu T."/>
            <person name="Chai C.Y."/>
            <person name="Gao J.L."/>
            <person name="Fan L.J."/>
            <person name="van de Weg E."/>
            <person name="Wang J.Y."/>
            <person name="Gao Z.S."/>
        </authorList>
    </citation>
    <scope>NUCLEOTIDE SEQUENCE [LARGE SCALE GENOMIC DNA]</scope>
    <source>
        <tissue evidence="4">Leaves</tissue>
    </source>
</reference>
<dbReference type="OrthoDB" id="1839159at2759"/>
<evidence type="ECO:0000313" key="5">
    <source>
        <dbReference type="Proteomes" id="UP000516437"/>
    </source>
</evidence>
<dbReference type="Proteomes" id="UP000516437">
    <property type="component" value="Chromosome 3"/>
</dbReference>
<keyword evidence="5" id="KW-1185">Reference proteome</keyword>
<dbReference type="PANTHER" id="PTHR12433">
    <property type="entry name" value="MEDIATOR OF RNA POLYMERASE II TRANSCRIPTION SUBUNIT 25"/>
    <property type="match status" value="1"/>
</dbReference>
<sequence length="451" mass="48409">MAEKQLIVAVEGTAAMGPYWQTIVSDYLEKIIRCFCGNESNGQVVHVLEMSLFNRCFRIESKEFHVRISEKGDLLFSEWSSRTVNEIHMGKYGAVWMVNMSDKLLVASHAVDFASKFTESRHGFLAQRCCNKGGRYIAVVEYGGRRKLGAVLVPEGKHGHGWQILNRVFLEAVSCFRSASLSVTRVESSRIRPEDSFAKVVLAPAVVHDDGGRSSAPVQISRVADTSNTVYMQQNPEVGPLPKLISSSMSKENAEEGKCPAGLSDREALSLNGADLGKQVMSLRKEVDWLASLLRQQCQGGFSFPALSCSVCGFTLKAQQARAHPPCKFIGRAFGLPCGGPNFGAGDSGVSLGKLTEARVGAPTAPALMQRWRGVVCGGRQYHLRLAGAGVCRWWPAVGVGVRGSSAHLIVAAACVGRRPTRCPAGAGASFWWSVAGAGGDASVGAEGSRC</sequence>
<dbReference type="GO" id="GO:0045944">
    <property type="term" value="P:positive regulation of transcription by RNA polymerase II"/>
    <property type="evidence" value="ECO:0007669"/>
    <property type="project" value="TreeGrafter"/>
</dbReference>
<comment type="similarity">
    <text evidence="1">Belongs to the Mediator complex subunit 25 family.</text>
</comment>
<evidence type="ECO:0000313" key="4">
    <source>
        <dbReference type="EMBL" id="KAB1221118.1"/>
    </source>
</evidence>
<evidence type="ECO:0000256" key="1">
    <source>
        <dbReference type="ARBA" id="ARBA00009102"/>
    </source>
</evidence>
<dbReference type="EMBL" id="RXIC02000021">
    <property type="protein sequence ID" value="KAB1221118.1"/>
    <property type="molecule type" value="Genomic_DNA"/>
</dbReference>
<organism evidence="4 5">
    <name type="scientific">Morella rubra</name>
    <name type="common">Chinese bayberry</name>
    <dbReference type="NCBI Taxonomy" id="262757"/>
    <lineage>
        <taxon>Eukaryota</taxon>
        <taxon>Viridiplantae</taxon>
        <taxon>Streptophyta</taxon>
        <taxon>Embryophyta</taxon>
        <taxon>Tracheophyta</taxon>
        <taxon>Spermatophyta</taxon>
        <taxon>Magnoliopsida</taxon>
        <taxon>eudicotyledons</taxon>
        <taxon>Gunneridae</taxon>
        <taxon>Pentapetalae</taxon>
        <taxon>rosids</taxon>
        <taxon>fabids</taxon>
        <taxon>Fagales</taxon>
        <taxon>Myricaceae</taxon>
        <taxon>Morella</taxon>
    </lineage>
</organism>
<gene>
    <name evidence="4" type="ORF">CJ030_MR3G024363</name>
</gene>
<dbReference type="Pfam" id="PF11265">
    <property type="entry name" value="Med25_VWA"/>
    <property type="match status" value="1"/>
</dbReference>
<protein>
    <recommendedName>
        <fullName evidence="2">Mediator of RNA polymerase II transcription subunit 25</fullName>
    </recommendedName>
</protein>
<name>A0A6A1WBS1_9ROSI</name>
<comment type="caution">
    <text evidence="4">The sequence shown here is derived from an EMBL/GenBank/DDBJ whole genome shotgun (WGS) entry which is preliminary data.</text>
</comment>
<evidence type="ECO:0000259" key="3">
    <source>
        <dbReference type="Pfam" id="PF11265"/>
    </source>
</evidence>
<dbReference type="GO" id="GO:0016592">
    <property type="term" value="C:mediator complex"/>
    <property type="evidence" value="ECO:0007669"/>
    <property type="project" value="TreeGrafter"/>
</dbReference>
<proteinExistence type="inferred from homology"/>
<accession>A0A6A1WBS1</accession>
<dbReference type="GO" id="GO:0005667">
    <property type="term" value="C:transcription regulator complex"/>
    <property type="evidence" value="ECO:0007669"/>
    <property type="project" value="TreeGrafter"/>
</dbReference>
<feature type="domain" description="Mediator of RNA polymerase II transcription subunit 25 von Willebrand factor type A" evidence="3">
    <location>
        <begin position="3"/>
        <end position="39"/>
    </location>
</feature>
<dbReference type="InterPro" id="IPR021419">
    <property type="entry name" value="Mediator_Med25_VWA"/>
</dbReference>